<feature type="transmembrane region" description="Helical" evidence="1">
    <location>
        <begin position="901"/>
        <end position="925"/>
    </location>
</feature>
<feature type="transmembrane region" description="Helical" evidence="1">
    <location>
        <begin position="466"/>
        <end position="489"/>
    </location>
</feature>
<accession>A0A0P1NT55</accession>
<dbReference type="Gene3D" id="3.30.2090.10">
    <property type="entry name" value="Multidrug efflux transporter AcrB TolC docking domain, DN and DC subdomains"/>
    <property type="match status" value="2"/>
</dbReference>
<feature type="transmembrane region" description="Helical" evidence="1">
    <location>
        <begin position="876"/>
        <end position="894"/>
    </location>
</feature>
<dbReference type="SUPFAM" id="SSF82714">
    <property type="entry name" value="Multidrug efflux transporter AcrB TolC docking domain, DN and DC subdomains"/>
    <property type="match status" value="2"/>
</dbReference>
<accession>A0A0S4MYP9</accession>
<evidence type="ECO:0000256" key="1">
    <source>
        <dbReference type="SAM" id="Phobius"/>
    </source>
</evidence>
<sequence>MSLTEISINRPVTVAMFFIGVAVLGSIALFYMSVDFLPPIQIPELLVQTLYPGASSEEVEKQVTEPIESILGTVGGVKKVTSISREGLSLVRLQFYWGTDIDYAMLEVREKLDAVRQSLPEEAGRPTIVKIDPSSESIITIALTYSDRDVSESGIANLKEFAEALVKRRLEQIEGVSQAVVAGGYSREILVVVDVEKMKSFNLTFDDIANALKSSNMSIAGGTIKQGNLRYPFRVASEFQSLKDIESVVIRKGQGAGVRLSEVAKVVEGFSERQGLTRLNGSEAILIFVKKEALANTIKVSEKVSKVVSELIRDYPEVKMEIVFDQAEFIKKSISDIEQAIFWGALLAFLVLFLFLRDWRYPMIIGMVTPFSILATVVMMYITGVNFNIISLTGLALGIGMIGDNAVIIVENFTRLREQGLSVKDAVLKGAREINLAVSAATFTNVAIFLPVVLVKGIAQKFFLDMGLTMTFSLISSLVVAVMLVPSLLSRLKDKKEKSDIEKNPFIKAYEKFMALYLSSLRWMLRNRGMVLAVTTVLTLISLLIAFLIKAEQAPDIDQSRFTIEINMPYGSTLEVISNVAGMIEKELLSINEIQAVVSDLGISSQEDYFSILFASLNKGKIYVKIKPEYKVDDVMDKVRSYFERSGLIKTLSSLGAEVSFQRRSTTFERILQTTEDDIAIKIAGKGFASSSFDSLLFIAKDIVEKIKNIPKVTDLRTIPGPGNPQVRILVDKSAIEKYDLNSSDIVSEVAGYLRGKVATYISRFNEQIPIRIISDKSRDEDALFSLLNYSLKANNSKSSSLVPIQSVVKIEKGQGLNEIYHENGNRVALVVANSRGGNIFAINNQISDAIKDIELRYQNISIKIGGKIEEIYESYRGLLIIILLSIFIVYMILASEYESIVYPFVILLTSPLALVGAFIAMYLAGQSYNVMSIVGLVIMLGAIDNDAVIAVDLIILNRRDGMPLEDSIIDGMRKRFRPIVMTTLTTILGIIPLIVGFGKGLELAVAISYPIIGGLIASTIFTLFIIPVVYTYFDKFSLKGR</sequence>
<gene>
    <name evidence="2" type="ORF">JGI4_00689</name>
</gene>
<dbReference type="InterPro" id="IPR001036">
    <property type="entry name" value="Acrflvin-R"/>
</dbReference>
<protein>
    <submittedName>
        <fullName evidence="2">Hydrophobic/amphiphilic exporter-1, HAE1 family</fullName>
    </submittedName>
</protein>
<accession>A0A0N7MUY9</accession>
<reference evidence="2 3" key="1">
    <citation type="submission" date="2015-11" db="EMBL/GenBank/DDBJ databases">
        <authorList>
            <person name="Zhang Y."/>
            <person name="Guo Z."/>
        </authorList>
    </citation>
    <scope>NUCLEOTIDE SEQUENCE [LARGE SCALE GENOMIC DNA]</scope>
    <source>
        <strain evidence="2">JGI-4</strain>
    </source>
</reference>
<feature type="transmembrane region" description="Helical" evidence="1">
    <location>
        <begin position="12"/>
        <end position="32"/>
    </location>
</feature>
<feature type="transmembrane region" description="Helical" evidence="1">
    <location>
        <begin position="389"/>
        <end position="413"/>
    </location>
</feature>
<feature type="transmembrane region" description="Helical" evidence="1">
    <location>
        <begin position="529"/>
        <end position="549"/>
    </location>
</feature>
<dbReference type="PANTHER" id="PTHR32063">
    <property type="match status" value="1"/>
</dbReference>
<dbReference type="EMBL" id="FAOP01000003">
    <property type="protein sequence ID" value="CUU03073.1"/>
    <property type="molecule type" value="Genomic_DNA"/>
</dbReference>
<dbReference type="PANTHER" id="PTHR32063:SF0">
    <property type="entry name" value="SWARMING MOTILITY PROTEIN SWRC"/>
    <property type="match status" value="1"/>
</dbReference>
<feature type="transmembrane region" description="Helical" evidence="1">
    <location>
        <begin position="977"/>
        <end position="996"/>
    </location>
</feature>
<evidence type="ECO:0000313" key="2">
    <source>
        <dbReference type="EMBL" id="CUU03073.1"/>
    </source>
</evidence>
<feature type="transmembrane region" description="Helical" evidence="1">
    <location>
        <begin position="363"/>
        <end position="383"/>
    </location>
</feature>
<accession>A0A0N7MQ90</accession>
<dbReference type="GO" id="GO:0042910">
    <property type="term" value="F:xenobiotic transmembrane transporter activity"/>
    <property type="evidence" value="ECO:0007669"/>
    <property type="project" value="TreeGrafter"/>
</dbReference>
<dbReference type="Pfam" id="PF00873">
    <property type="entry name" value="ACR_tran"/>
    <property type="match status" value="1"/>
</dbReference>
<feature type="transmembrane region" description="Helical" evidence="1">
    <location>
        <begin position="434"/>
        <end position="454"/>
    </location>
</feature>
<dbReference type="PRINTS" id="PR00702">
    <property type="entry name" value="ACRIFLAVINRP"/>
</dbReference>
<dbReference type="STRING" id="1633631.GCA_001442925_00689"/>
<accession>A0A0P1LFU0</accession>
<keyword evidence="1" id="KW-0812">Transmembrane</keyword>
<accession>A0A0N7MPB8</accession>
<feature type="transmembrane region" description="Helical" evidence="1">
    <location>
        <begin position="1008"/>
        <end position="1034"/>
    </location>
</feature>
<accession>A0A0P1LBB1</accession>
<keyword evidence="1" id="KW-1133">Transmembrane helix</keyword>
<organism evidence="2 3">
    <name type="scientific">Candidatus Kryptonium thompsonii</name>
    <dbReference type="NCBI Taxonomy" id="1633631"/>
    <lineage>
        <taxon>Bacteria</taxon>
        <taxon>Pseudomonadati</taxon>
        <taxon>Candidatus Kryptoniota</taxon>
        <taxon>Candidatus Kryptonium</taxon>
    </lineage>
</organism>
<dbReference type="Proteomes" id="UP000182011">
    <property type="component" value="Unassembled WGS sequence"/>
</dbReference>
<dbReference type="AlphaFoldDB" id="A0A0N7MPB8"/>
<proteinExistence type="predicted"/>
<dbReference type="RefSeq" id="WP_075426285.1">
    <property type="nucleotide sequence ID" value="NZ_CZVJ01000001.1"/>
</dbReference>
<dbReference type="SUPFAM" id="SSF82866">
    <property type="entry name" value="Multidrug efflux transporter AcrB transmembrane domain"/>
    <property type="match status" value="2"/>
</dbReference>
<accession>A0A0P1L5R9</accession>
<dbReference type="SUPFAM" id="SSF82693">
    <property type="entry name" value="Multidrug efflux transporter AcrB pore domain, PN1, PN2, PC1 and PC2 subdomains"/>
    <property type="match status" value="3"/>
</dbReference>
<dbReference type="InterPro" id="IPR027463">
    <property type="entry name" value="AcrB_DN_DC_subdom"/>
</dbReference>
<dbReference type="GO" id="GO:0005886">
    <property type="term" value="C:plasma membrane"/>
    <property type="evidence" value="ECO:0007669"/>
    <property type="project" value="TreeGrafter"/>
</dbReference>
<dbReference type="Gene3D" id="3.30.70.1440">
    <property type="entry name" value="Multidrug efflux transporter AcrB pore domain"/>
    <property type="match status" value="1"/>
</dbReference>
<feature type="transmembrane region" description="Helical" evidence="1">
    <location>
        <begin position="340"/>
        <end position="356"/>
    </location>
</feature>
<evidence type="ECO:0000313" key="3">
    <source>
        <dbReference type="Proteomes" id="UP000182011"/>
    </source>
</evidence>
<name>A0A0N7MPB8_9BACT</name>
<keyword evidence="1" id="KW-0472">Membrane</keyword>
<dbReference type="Gene3D" id="3.30.70.1430">
    <property type="entry name" value="Multidrug efflux transporter AcrB pore domain"/>
    <property type="match status" value="2"/>
</dbReference>
<dbReference type="Gene3D" id="1.20.1640.10">
    <property type="entry name" value="Multidrug efflux transporter AcrB transmembrane domain"/>
    <property type="match status" value="2"/>
</dbReference>
<dbReference type="Gene3D" id="3.30.70.1320">
    <property type="entry name" value="Multidrug efflux transporter AcrB pore domain like"/>
    <property type="match status" value="1"/>
</dbReference>
<dbReference type="OrthoDB" id="9798415at2"/>
<feature type="transmembrane region" description="Helical" evidence="1">
    <location>
        <begin position="931"/>
        <end position="956"/>
    </location>
</feature>